<evidence type="ECO:0000256" key="1">
    <source>
        <dbReference type="SAM" id="Phobius"/>
    </source>
</evidence>
<keyword evidence="1" id="KW-1133">Transmembrane helix</keyword>
<gene>
    <name evidence="2" type="ORF">SteCoe_20192</name>
</gene>
<keyword evidence="3" id="KW-1185">Reference proteome</keyword>
<feature type="transmembrane region" description="Helical" evidence="1">
    <location>
        <begin position="72"/>
        <end position="91"/>
    </location>
</feature>
<comment type="caution">
    <text evidence="2">The sequence shown here is derived from an EMBL/GenBank/DDBJ whole genome shotgun (WGS) entry which is preliminary data.</text>
</comment>
<feature type="transmembrane region" description="Helical" evidence="1">
    <location>
        <begin position="9"/>
        <end position="28"/>
    </location>
</feature>
<name>A0A1R2BSJ1_9CILI</name>
<keyword evidence="1" id="KW-0472">Membrane</keyword>
<feature type="transmembrane region" description="Helical" evidence="1">
    <location>
        <begin position="40"/>
        <end position="60"/>
    </location>
</feature>
<keyword evidence="1" id="KW-0812">Transmembrane</keyword>
<sequence length="222" mass="24823">MEPNEKCKSMLISGIVAGVLGLGISFVVNSTLAEISASSFFSTYFGLLFIVLGGVIFCRVHSQTVSDSRKKYFLAFGCLIILSGIMCFILEENWFIGMHPALKIPLYGILGISVSYALTFAVVDLVNYTFAYFALFEHTIIENTEQIVAVISFSALMGLVFGVIFGIMDYEDSVIYHHKLNLMKEELYCYPIGVCIGVMSGVTNEYLRKNHMKRMESFEDEI</sequence>
<dbReference type="AlphaFoldDB" id="A0A1R2BSJ1"/>
<feature type="transmembrane region" description="Helical" evidence="1">
    <location>
        <begin position="188"/>
        <end position="207"/>
    </location>
</feature>
<protein>
    <submittedName>
        <fullName evidence="2">Uncharacterized protein</fullName>
    </submittedName>
</protein>
<dbReference type="EMBL" id="MPUH01000457">
    <property type="protein sequence ID" value="OMJ79716.1"/>
    <property type="molecule type" value="Genomic_DNA"/>
</dbReference>
<feature type="transmembrane region" description="Helical" evidence="1">
    <location>
        <begin position="147"/>
        <end position="168"/>
    </location>
</feature>
<accession>A0A1R2BSJ1</accession>
<feature type="transmembrane region" description="Helical" evidence="1">
    <location>
        <begin position="106"/>
        <end position="135"/>
    </location>
</feature>
<evidence type="ECO:0000313" key="2">
    <source>
        <dbReference type="EMBL" id="OMJ79716.1"/>
    </source>
</evidence>
<organism evidence="2 3">
    <name type="scientific">Stentor coeruleus</name>
    <dbReference type="NCBI Taxonomy" id="5963"/>
    <lineage>
        <taxon>Eukaryota</taxon>
        <taxon>Sar</taxon>
        <taxon>Alveolata</taxon>
        <taxon>Ciliophora</taxon>
        <taxon>Postciliodesmatophora</taxon>
        <taxon>Heterotrichea</taxon>
        <taxon>Heterotrichida</taxon>
        <taxon>Stentoridae</taxon>
        <taxon>Stentor</taxon>
    </lineage>
</organism>
<proteinExistence type="predicted"/>
<reference evidence="2 3" key="1">
    <citation type="submission" date="2016-11" db="EMBL/GenBank/DDBJ databases">
        <title>The macronuclear genome of Stentor coeruleus: a giant cell with tiny introns.</title>
        <authorList>
            <person name="Slabodnick M."/>
            <person name="Ruby J.G."/>
            <person name="Reiff S.B."/>
            <person name="Swart E.C."/>
            <person name="Gosai S."/>
            <person name="Prabakaran S."/>
            <person name="Witkowska E."/>
            <person name="Larue G.E."/>
            <person name="Fisher S."/>
            <person name="Freeman R.M."/>
            <person name="Gunawardena J."/>
            <person name="Chu W."/>
            <person name="Stover N.A."/>
            <person name="Gregory B.D."/>
            <person name="Nowacki M."/>
            <person name="Derisi J."/>
            <person name="Roy S.W."/>
            <person name="Marshall W.F."/>
            <person name="Sood P."/>
        </authorList>
    </citation>
    <scope>NUCLEOTIDE SEQUENCE [LARGE SCALE GENOMIC DNA]</scope>
    <source>
        <strain evidence="2">WM001</strain>
    </source>
</reference>
<dbReference type="OrthoDB" id="443651at2759"/>
<evidence type="ECO:0000313" key="3">
    <source>
        <dbReference type="Proteomes" id="UP000187209"/>
    </source>
</evidence>
<dbReference type="Proteomes" id="UP000187209">
    <property type="component" value="Unassembled WGS sequence"/>
</dbReference>